<gene>
    <name evidence="1" type="ORF">PXEA_LOCUS20354</name>
</gene>
<dbReference type="AlphaFoldDB" id="A0A3S5CPZ2"/>
<organism evidence="1 2">
    <name type="scientific">Protopolystoma xenopodis</name>
    <dbReference type="NCBI Taxonomy" id="117903"/>
    <lineage>
        <taxon>Eukaryota</taxon>
        <taxon>Metazoa</taxon>
        <taxon>Spiralia</taxon>
        <taxon>Lophotrochozoa</taxon>
        <taxon>Platyhelminthes</taxon>
        <taxon>Monogenea</taxon>
        <taxon>Polyopisthocotylea</taxon>
        <taxon>Polystomatidea</taxon>
        <taxon>Polystomatidae</taxon>
        <taxon>Protopolystoma</taxon>
    </lineage>
</organism>
<accession>A0A3S5CPZ2</accession>
<evidence type="ECO:0000313" key="2">
    <source>
        <dbReference type="Proteomes" id="UP000784294"/>
    </source>
</evidence>
<reference evidence="1" key="1">
    <citation type="submission" date="2018-11" db="EMBL/GenBank/DDBJ databases">
        <authorList>
            <consortium name="Pathogen Informatics"/>
        </authorList>
    </citation>
    <scope>NUCLEOTIDE SEQUENCE</scope>
</reference>
<feature type="non-terminal residue" evidence="1">
    <location>
        <position position="131"/>
    </location>
</feature>
<comment type="caution">
    <text evidence="1">The sequence shown here is derived from an EMBL/GenBank/DDBJ whole genome shotgun (WGS) entry which is preliminary data.</text>
</comment>
<evidence type="ECO:0000313" key="1">
    <source>
        <dbReference type="EMBL" id="VEL26914.1"/>
    </source>
</evidence>
<dbReference type="EMBL" id="CAAALY010083635">
    <property type="protein sequence ID" value="VEL26914.1"/>
    <property type="molecule type" value="Genomic_DNA"/>
</dbReference>
<dbReference type="Proteomes" id="UP000784294">
    <property type="component" value="Unassembled WGS sequence"/>
</dbReference>
<name>A0A3S5CPZ2_9PLAT</name>
<protein>
    <submittedName>
        <fullName evidence="1">Uncharacterized protein</fullName>
    </submittedName>
</protein>
<proteinExistence type="predicted"/>
<sequence length="131" mass="14719">MDAWHEMQLQWFGGDSTDYSGYDGAASSRHYGPVVSSGSDLLVPTSLSGDFAGQLGPCTGGVSGTGNRHAYGDYGFSGNEAGFGSNSYYLYRKQQRRWWSAYILFYEREDFQHSEELTRLMSAFRRIKTHD</sequence>
<keyword evidence="2" id="KW-1185">Reference proteome</keyword>